<evidence type="ECO:0000256" key="5">
    <source>
        <dbReference type="ARBA" id="ARBA00023136"/>
    </source>
</evidence>
<organism evidence="7 8">
    <name type="scientific">Streptomyces thermocoprophilus</name>
    <dbReference type="NCBI Taxonomy" id="78356"/>
    <lineage>
        <taxon>Bacteria</taxon>
        <taxon>Bacillati</taxon>
        <taxon>Actinomycetota</taxon>
        <taxon>Actinomycetes</taxon>
        <taxon>Kitasatosporales</taxon>
        <taxon>Streptomycetaceae</taxon>
        <taxon>Streptomyces</taxon>
    </lineage>
</organism>
<evidence type="ECO:0000256" key="1">
    <source>
        <dbReference type="ARBA" id="ARBA00004651"/>
    </source>
</evidence>
<keyword evidence="2" id="KW-1003">Cell membrane</keyword>
<gene>
    <name evidence="7" type="ORF">ACFFRO_10555</name>
</gene>
<dbReference type="PANTHER" id="PTHR23513:SF11">
    <property type="entry name" value="STAPHYLOFERRIN A TRANSPORTER"/>
    <property type="match status" value="1"/>
</dbReference>
<keyword evidence="5 6" id="KW-0472">Membrane</keyword>
<feature type="transmembrane region" description="Helical" evidence="6">
    <location>
        <begin position="218"/>
        <end position="238"/>
    </location>
</feature>
<name>A0ABV5VCX8_9ACTN</name>
<evidence type="ECO:0000313" key="7">
    <source>
        <dbReference type="EMBL" id="MFB9735570.1"/>
    </source>
</evidence>
<evidence type="ECO:0000256" key="3">
    <source>
        <dbReference type="ARBA" id="ARBA00022692"/>
    </source>
</evidence>
<keyword evidence="8" id="KW-1185">Reference proteome</keyword>
<keyword evidence="3 6" id="KW-0812">Transmembrane</keyword>
<evidence type="ECO:0000256" key="2">
    <source>
        <dbReference type="ARBA" id="ARBA00022475"/>
    </source>
</evidence>
<feature type="transmembrane region" description="Helical" evidence="6">
    <location>
        <begin position="275"/>
        <end position="292"/>
    </location>
</feature>
<comment type="subcellular location">
    <subcellularLocation>
        <location evidence="1">Cell membrane</location>
        <topology evidence="1">Multi-pass membrane protein</topology>
    </subcellularLocation>
</comment>
<comment type="caution">
    <text evidence="7">The sequence shown here is derived from an EMBL/GenBank/DDBJ whole genome shotgun (WGS) entry which is preliminary data.</text>
</comment>
<dbReference type="Gene3D" id="1.20.1250.20">
    <property type="entry name" value="MFS general substrate transporter like domains"/>
    <property type="match status" value="1"/>
</dbReference>
<feature type="transmembrane region" description="Helical" evidence="6">
    <location>
        <begin position="50"/>
        <end position="70"/>
    </location>
</feature>
<evidence type="ECO:0000313" key="8">
    <source>
        <dbReference type="Proteomes" id="UP001589703"/>
    </source>
</evidence>
<dbReference type="Proteomes" id="UP001589703">
    <property type="component" value="Unassembled WGS sequence"/>
</dbReference>
<feature type="transmembrane region" description="Helical" evidence="6">
    <location>
        <begin position="101"/>
        <end position="120"/>
    </location>
</feature>
<dbReference type="SUPFAM" id="SSF103473">
    <property type="entry name" value="MFS general substrate transporter"/>
    <property type="match status" value="1"/>
</dbReference>
<accession>A0ABV5VCX8</accession>
<dbReference type="PANTHER" id="PTHR23513">
    <property type="entry name" value="INTEGRAL MEMBRANE EFFLUX PROTEIN-RELATED"/>
    <property type="match status" value="1"/>
</dbReference>
<keyword evidence="4 6" id="KW-1133">Transmembrane helix</keyword>
<proteinExistence type="predicted"/>
<feature type="transmembrane region" description="Helical" evidence="6">
    <location>
        <begin position="298"/>
        <end position="315"/>
    </location>
</feature>
<dbReference type="EMBL" id="JBHMAR010000009">
    <property type="protein sequence ID" value="MFB9735570.1"/>
    <property type="molecule type" value="Genomic_DNA"/>
</dbReference>
<feature type="transmembrane region" description="Helical" evidence="6">
    <location>
        <begin position="244"/>
        <end position="263"/>
    </location>
</feature>
<reference evidence="7 8" key="1">
    <citation type="submission" date="2024-09" db="EMBL/GenBank/DDBJ databases">
        <authorList>
            <person name="Sun Q."/>
            <person name="Mori K."/>
        </authorList>
    </citation>
    <scope>NUCLEOTIDE SEQUENCE [LARGE SCALE GENOMIC DNA]</scope>
    <source>
        <strain evidence="7 8">JCM 10918</strain>
    </source>
</reference>
<evidence type="ECO:0000256" key="4">
    <source>
        <dbReference type="ARBA" id="ARBA00022989"/>
    </source>
</evidence>
<evidence type="ECO:0000256" key="6">
    <source>
        <dbReference type="SAM" id="Phobius"/>
    </source>
</evidence>
<dbReference type="RefSeq" id="WP_385858700.1">
    <property type="nucleotide sequence ID" value="NZ_JBHMAR010000009.1"/>
</dbReference>
<dbReference type="InterPro" id="IPR036259">
    <property type="entry name" value="MFS_trans_sf"/>
</dbReference>
<protein>
    <submittedName>
        <fullName evidence="7">MFS transporter</fullName>
    </submittedName>
</protein>
<sequence>MPGYRHLFRTREFTPFFLAAATRTAAQTMGGLALGTLVYRSTDSPLLSAISMFGPQLAQMLGAILLMSAADRVPPRAALTATQLTTAATTALPALPGTPTAAILLLVFVQGLAASVDGGARWGLLTEITPKDAYVTARSALNMLAGLTQTAGYATAGALLTVVTPETCLLLSSALSVSSALTTRLGLTARPQRTAGRPSPAATWRTNALLWSSRPRRLTYLGLWLPNGLIVGCESLYVAYDPDAAGTLFAGAALGMLAGDLTVGRLVPAAVRSRLVVPLLLLLAAPYLLFFLHPPAPVAAVTVAVASIGFGASLAQQHRLLTLTPPHLTGHALGLQSAGTMTLQGVSAALAGAGAQAVSPGAAMTGMAMLSLGVTGGLAWAGSRRPVPVGADR</sequence>